<keyword evidence="3" id="KW-0472">Membrane</keyword>
<dbReference type="Proteomes" id="UP000694844">
    <property type="component" value="Chromosome 7"/>
</dbReference>
<accession>A0A8B8ARC4</accession>
<dbReference type="AlphaFoldDB" id="A0A8B8ARC4"/>
<dbReference type="RefSeq" id="XP_022292734.1">
    <property type="nucleotide sequence ID" value="XM_022437026.1"/>
</dbReference>
<gene>
    <name evidence="5 6" type="primary">LOC111103631</name>
</gene>
<keyword evidence="1" id="KW-0175">Coiled coil</keyword>
<dbReference type="InterPro" id="IPR011029">
    <property type="entry name" value="DEATH-like_dom_sf"/>
</dbReference>
<name>A0A8B8ARC4_CRAVI</name>
<keyword evidence="3" id="KW-1133">Transmembrane helix</keyword>
<keyword evidence="3" id="KW-0812">Transmembrane</keyword>
<protein>
    <submittedName>
        <fullName evidence="5 6">Uncharacterized protein LOC111103631 isoform X1</fullName>
    </submittedName>
</protein>
<reference evidence="5 6" key="1">
    <citation type="submission" date="2025-04" db="UniProtKB">
        <authorList>
            <consortium name="RefSeq"/>
        </authorList>
    </citation>
    <scope>IDENTIFICATION</scope>
    <source>
        <tissue evidence="5 6">Whole sample</tissue>
    </source>
</reference>
<dbReference type="GeneID" id="111103631"/>
<feature type="transmembrane region" description="Helical" evidence="3">
    <location>
        <begin position="120"/>
        <end position="140"/>
    </location>
</feature>
<dbReference type="KEGG" id="cvn:111103631"/>
<organism evidence="4 6">
    <name type="scientific">Crassostrea virginica</name>
    <name type="common">Eastern oyster</name>
    <dbReference type="NCBI Taxonomy" id="6565"/>
    <lineage>
        <taxon>Eukaryota</taxon>
        <taxon>Metazoa</taxon>
        <taxon>Spiralia</taxon>
        <taxon>Lophotrochozoa</taxon>
        <taxon>Mollusca</taxon>
        <taxon>Bivalvia</taxon>
        <taxon>Autobranchia</taxon>
        <taxon>Pteriomorphia</taxon>
        <taxon>Ostreida</taxon>
        <taxon>Ostreoidea</taxon>
        <taxon>Ostreidae</taxon>
        <taxon>Crassostrea</taxon>
    </lineage>
</organism>
<evidence type="ECO:0000256" key="3">
    <source>
        <dbReference type="SAM" id="Phobius"/>
    </source>
</evidence>
<proteinExistence type="predicted"/>
<sequence>MKRVLKCPRNALEIVDSQKRLNCGDDKYGNNQYLCLLDVDKTGLFEFCHDGIMGWRQNGTCLRVTSGQNVTTESCSDVLGGCPKKHYKIIDFYKYPVCQNMPMLSSFPLRNKNNDSGKPVPYIFGGILIICFALVAFFLWKKRKTLEKSDNVKKIDDEFANDDCKEFFPKKARITEHKATTELGTSSPKDSEAPADRSNFGIENNVKTSETMIIQGTSVNNEPATTMPDPKIMKTPLRSPAAQTLVHNEKIKPRYVQEAIDELVKMEADLNVLKQEKKEVKDLTICKIYFDEKVSIVFLPCDHLVSCPQCAPALTMCPIKETVGANLVEKNNLSAKKS</sequence>
<evidence type="ECO:0000313" key="6">
    <source>
        <dbReference type="RefSeq" id="XP_022292734.1"/>
    </source>
</evidence>
<evidence type="ECO:0000313" key="4">
    <source>
        <dbReference type="Proteomes" id="UP000694844"/>
    </source>
</evidence>
<dbReference type="Pfam" id="PF13920">
    <property type="entry name" value="zf-C3HC4_3"/>
    <property type="match status" value="1"/>
</dbReference>
<dbReference type="OrthoDB" id="10251804at2759"/>
<feature type="coiled-coil region" evidence="1">
    <location>
        <begin position="256"/>
        <end position="283"/>
    </location>
</feature>
<keyword evidence="4" id="KW-1185">Reference proteome</keyword>
<dbReference type="Gene3D" id="1.10.1170.10">
    <property type="entry name" value="Inhibitor Of Apoptosis Protein (2mihbC-IAP-1), Chain A"/>
    <property type="match status" value="1"/>
</dbReference>
<feature type="region of interest" description="Disordered" evidence="2">
    <location>
        <begin position="178"/>
        <end position="201"/>
    </location>
</feature>
<dbReference type="Gene3D" id="1.10.533.10">
    <property type="entry name" value="Death Domain, Fas"/>
    <property type="match status" value="1"/>
</dbReference>
<evidence type="ECO:0000313" key="5">
    <source>
        <dbReference type="RefSeq" id="XP_022292733.1"/>
    </source>
</evidence>
<dbReference type="RefSeq" id="XP_022292733.1">
    <property type="nucleotide sequence ID" value="XM_022437025.1"/>
</dbReference>
<evidence type="ECO:0000256" key="1">
    <source>
        <dbReference type="SAM" id="Coils"/>
    </source>
</evidence>
<evidence type="ECO:0000256" key="2">
    <source>
        <dbReference type="SAM" id="MobiDB-lite"/>
    </source>
</evidence>